<dbReference type="AlphaFoldDB" id="A0A7W3JKQ0"/>
<dbReference type="EMBL" id="JACGWW010000006">
    <property type="protein sequence ID" value="MBA8814593.1"/>
    <property type="molecule type" value="Genomic_DNA"/>
</dbReference>
<feature type="region of interest" description="Disordered" evidence="1">
    <location>
        <begin position="1"/>
        <end position="22"/>
    </location>
</feature>
<accession>A0A7W3JKQ0</accession>
<feature type="region of interest" description="Disordered" evidence="1">
    <location>
        <begin position="92"/>
        <end position="111"/>
    </location>
</feature>
<dbReference type="RefSeq" id="WP_146855253.1">
    <property type="nucleotide sequence ID" value="NZ_BAAAHR010000003.1"/>
</dbReference>
<dbReference type="PROSITE" id="PS00387">
    <property type="entry name" value="PPASE"/>
    <property type="match status" value="1"/>
</dbReference>
<evidence type="ECO:0000313" key="3">
    <source>
        <dbReference type="Proteomes" id="UP000522688"/>
    </source>
</evidence>
<evidence type="ECO:0000313" key="2">
    <source>
        <dbReference type="EMBL" id="MBA8814593.1"/>
    </source>
</evidence>
<sequence>MTDSPEAESVSAAWVAGGGRDDDPLDLISLHVRRETVVAIVAANSLENSRQADALCNDLYAAALDADAAVHGAVVADEADIRLSYRDDAAGDDECLSARPREEDPEATGPP</sequence>
<evidence type="ECO:0000256" key="1">
    <source>
        <dbReference type="SAM" id="MobiDB-lite"/>
    </source>
</evidence>
<organism evidence="2 3">
    <name type="scientific">Frigoribacterium faeni</name>
    <dbReference type="NCBI Taxonomy" id="145483"/>
    <lineage>
        <taxon>Bacteria</taxon>
        <taxon>Bacillati</taxon>
        <taxon>Actinomycetota</taxon>
        <taxon>Actinomycetes</taxon>
        <taxon>Micrococcales</taxon>
        <taxon>Microbacteriaceae</taxon>
        <taxon>Frigoribacterium</taxon>
    </lineage>
</organism>
<proteinExistence type="predicted"/>
<protein>
    <submittedName>
        <fullName evidence="2">Uncharacterized protein</fullName>
    </submittedName>
</protein>
<dbReference type="Proteomes" id="UP000522688">
    <property type="component" value="Unassembled WGS sequence"/>
</dbReference>
<name>A0A7W3JKQ0_9MICO</name>
<comment type="caution">
    <text evidence="2">The sequence shown here is derived from an EMBL/GenBank/DDBJ whole genome shotgun (WGS) entry which is preliminary data.</text>
</comment>
<gene>
    <name evidence="2" type="ORF">FB463_002868</name>
</gene>
<reference evidence="2 3" key="1">
    <citation type="submission" date="2020-07" db="EMBL/GenBank/DDBJ databases">
        <title>Sequencing the genomes of 1000 actinobacteria strains.</title>
        <authorList>
            <person name="Klenk H.-P."/>
        </authorList>
    </citation>
    <scope>NUCLEOTIDE SEQUENCE [LARGE SCALE GENOMIC DNA]</scope>
    <source>
        <strain evidence="2 3">DSM 10309</strain>
    </source>
</reference>